<dbReference type="CDD" id="cd00144">
    <property type="entry name" value="MPP_PPP_family"/>
    <property type="match status" value="1"/>
</dbReference>
<gene>
    <name evidence="2" type="ORF">FHR23_000338</name>
</gene>
<dbReference type="GO" id="GO:0005737">
    <property type="term" value="C:cytoplasm"/>
    <property type="evidence" value="ECO:0007669"/>
    <property type="project" value="TreeGrafter"/>
</dbReference>
<name>A0A840YUT1_9SPHN</name>
<dbReference type="RefSeq" id="WP_184001200.1">
    <property type="nucleotide sequence ID" value="NZ_BAABIF010000004.1"/>
</dbReference>
<dbReference type="Gene3D" id="3.60.21.10">
    <property type="match status" value="1"/>
</dbReference>
<dbReference type="EMBL" id="JACIJI010000001">
    <property type="protein sequence ID" value="MBB5717431.1"/>
    <property type="molecule type" value="Genomic_DNA"/>
</dbReference>
<keyword evidence="3" id="KW-1185">Reference proteome</keyword>
<dbReference type="GO" id="GO:0008803">
    <property type="term" value="F:bis(5'-nucleosyl)-tetraphosphatase (symmetrical) activity"/>
    <property type="evidence" value="ECO:0007669"/>
    <property type="project" value="TreeGrafter"/>
</dbReference>
<accession>A0A840YUT1</accession>
<evidence type="ECO:0000259" key="1">
    <source>
        <dbReference type="Pfam" id="PF00149"/>
    </source>
</evidence>
<dbReference type="EC" id="3.1.3.16" evidence="2"/>
<dbReference type="Pfam" id="PF00149">
    <property type="entry name" value="Metallophos"/>
    <property type="match status" value="1"/>
</dbReference>
<dbReference type="InterPro" id="IPR004843">
    <property type="entry name" value="Calcineurin-like_PHP"/>
</dbReference>
<dbReference type="Proteomes" id="UP000554342">
    <property type="component" value="Unassembled WGS sequence"/>
</dbReference>
<dbReference type="InterPro" id="IPR029052">
    <property type="entry name" value="Metallo-depent_PP-like"/>
</dbReference>
<evidence type="ECO:0000313" key="3">
    <source>
        <dbReference type="Proteomes" id="UP000554342"/>
    </source>
</evidence>
<organism evidence="2 3">
    <name type="scientific">Stakelama sediminis</name>
    <dbReference type="NCBI Taxonomy" id="463200"/>
    <lineage>
        <taxon>Bacteria</taxon>
        <taxon>Pseudomonadati</taxon>
        <taxon>Pseudomonadota</taxon>
        <taxon>Alphaproteobacteria</taxon>
        <taxon>Sphingomonadales</taxon>
        <taxon>Sphingomonadaceae</taxon>
        <taxon>Stakelama</taxon>
    </lineage>
</organism>
<sequence length="267" mass="29658">MLGLFRKRATQPAVEHHVPEGKRVYAIGDIHGRLDLLDSLIERIDADDAERGPAPGGTDWIFLGDLVDRGQDSAGVVERLRTLSAERGNMRFLTGNHEEVMLLALEGKRDSLRLFDRIGGHQTMLSYGISEHELASLDYDALHDRLVAAVPQSHRQFLESFEDLIAVGDYAFVHAGVHPANALDAQRQSDLRWIRSKFLDHPKDFGKMIVHGHTISDDVEWRDNRIGIDTGAFATGRLTALGLEGGDRWIVQTWPEDAGKSAALQVA</sequence>
<proteinExistence type="predicted"/>
<evidence type="ECO:0000313" key="2">
    <source>
        <dbReference type="EMBL" id="MBB5717431.1"/>
    </source>
</evidence>
<dbReference type="GO" id="GO:0110154">
    <property type="term" value="P:RNA decapping"/>
    <property type="evidence" value="ECO:0007669"/>
    <property type="project" value="TreeGrafter"/>
</dbReference>
<dbReference type="PANTHER" id="PTHR42850:SF4">
    <property type="entry name" value="ZINC-DEPENDENT ENDOPOLYPHOSPHATASE"/>
    <property type="match status" value="1"/>
</dbReference>
<reference evidence="2 3" key="1">
    <citation type="submission" date="2020-08" db="EMBL/GenBank/DDBJ databases">
        <title>Genomic Encyclopedia of Type Strains, Phase IV (KMG-IV): sequencing the most valuable type-strain genomes for metagenomic binning, comparative biology and taxonomic classification.</title>
        <authorList>
            <person name="Goeker M."/>
        </authorList>
    </citation>
    <scope>NUCLEOTIDE SEQUENCE [LARGE SCALE GENOMIC DNA]</scope>
    <source>
        <strain evidence="2 3">DSM 27203</strain>
    </source>
</reference>
<keyword evidence="2" id="KW-0378">Hydrolase</keyword>
<dbReference type="GO" id="GO:0004722">
    <property type="term" value="F:protein serine/threonine phosphatase activity"/>
    <property type="evidence" value="ECO:0007669"/>
    <property type="project" value="UniProtKB-EC"/>
</dbReference>
<dbReference type="PANTHER" id="PTHR42850">
    <property type="entry name" value="METALLOPHOSPHOESTERASE"/>
    <property type="match status" value="1"/>
</dbReference>
<dbReference type="AlphaFoldDB" id="A0A840YUT1"/>
<comment type="caution">
    <text evidence="2">The sequence shown here is derived from an EMBL/GenBank/DDBJ whole genome shotgun (WGS) entry which is preliminary data.</text>
</comment>
<dbReference type="SUPFAM" id="SSF56300">
    <property type="entry name" value="Metallo-dependent phosphatases"/>
    <property type="match status" value="1"/>
</dbReference>
<feature type="domain" description="Calcineurin-like phosphoesterase" evidence="1">
    <location>
        <begin position="23"/>
        <end position="214"/>
    </location>
</feature>
<dbReference type="InterPro" id="IPR050126">
    <property type="entry name" value="Ap4A_hydrolase"/>
</dbReference>
<protein>
    <submittedName>
        <fullName evidence="2">Serine/threonine protein phosphatase 1</fullName>
        <ecNumber evidence="2">3.1.3.16</ecNumber>
    </submittedName>
</protein>